<dbReference type="PROSITE" id="PS51534">
    <property type="entry name" value="SEFIR"/>
    <property type="match status" value="1"/>
</dbReference>
<dbReference type="EMBL" id="JANIIK010000117">
    <property type="protein sequence ID" value="KAJ3586016.1"/>
    <property type="molecule type" value="Genomic_DNA"/>
</dbReference>
<dbReference type="InterPro" id="IPR039465">
    <property type="entry name" value="IL-17_rcpt-like"/>
</dbReference>
<dbReference type="Proteomes" id="UP001148018">
    <property type="component" value="Unassembled WGS sequence"/>
</dbReference>
<dbReference type="Pfam" id="PF15037">
    <property type="entry name" value="IL17_R_N"/>
    <property type="match status" value="1"/>
</dbReference>
<keyword evidence="9" id="KW-0325">Glycoprotein</keyword>
<protein>
    <recommendedName>
        <fullName evidence="13">SEFIR domain-containing protein</fullName>
    </recommendedName>
</protein>
<feature type="compositionally biased region" description="Acidic residues" evidence="11">
    <location>
        <begin position="571"/>
        <end position="585"/>
    </location>
</feature>
<dbReference type="AlphaFoldDB" id="A0A9Q0I737"/>
<keyword evidence="7 12" id="KW-0472">Membrane</keyword>
<keyword evidence="6 12" id="KW-1133">Transmembrane helix</keyword>
<evidence type="ECO:0000256" key="8">
    <source>
        <dbReference type="ARBA" id="ARBA00023170"/>
    </source>
</evidence>
<evidence type="ECO:0000256" key="7">
    <source>
        <dbReference type="ARBA" id="ARBA00023136"/>
    </source>
</evidence>
<keyword evidence="3" id="KW-1003">Cell membrane</keyword>
<keyword evidence="8" id="KW-0675">Receptor</keyword>
<gene>
    <name evidence="14" type="ORF">NHX12_012418</name>
</gene>
<reference evidence="14" key="1">
    <citation type="submission" date="2022-07" db="EMBL/GenBank/DDBJ databases">
        <title>Chromosome-level genome of Muraenolepis orangiensis.</title>
        <authorList>
            <person name="Kim J."/>
        </authorList>
    </citation>
    <scope>NUCLEOTIDE SEQUENCE</scope>
    <source>
        <strain evidence="14">KU_S4_2022</strain>
        <tissue evidence="14">Muscle</tissue>
    </source>
</reference>
<keyword evidence="4 12" id="KW-0812">Transmembrane</keyword>
<feature type="compositionally biased region" description="Low complexity" evidence="11">
    <location>
        <begin position="725"/>
        <end position="737"/>
    </location>
</feature>
<name>A0A9Q0I737_9TELE</name>
<comment type="subcellular location">
    <subcellularLocation>
        <location evidence="1">Cell membrane</location>
        <topology evidence="1">Single-pass membrane protein</topology>
    </subcellularLocation>
    <subcellularLocation>
        <location evidence="2">Membrane</location>
        <topology evidence="2">Single-pass type I membrane protein</topology>
    </subcellularLocation>
</comment>
<dbReference type="InterPro" id="IPR013568">
    <property type="entry name" value="SEFIR_dom"/>
</dbReference>
<evidence type="ECO:0000259" key="13">
    <source>
        <dbReference type="PROSITE" id="PS51534"/>
    </source>
</evidence>
<evidence type="ECO:0000256" key="5">
    <source>
        <dbReference type="ARBA" id="ARBA00022729"/>
    </source>
</evidence>
<evidence type="ECO:0000313" key="14">
    <source>
        <dbReference type="EMBL" id="KAJ3586016.1"/>
    </source>
</evidence>
<organism evidence="14 15">
    <name type="scientific">Muraenolepis orangiensis</name>
    <name type="common">Patagonian moray cod</name>
    <dbReference type="NCBI Taxonomy" id="630683"/>
    <lineage>
        <taxon>Eukaryota</taxon>
        <taxon>Metazoa</taxon>
        <taxon>Chordata</taxon>
        <taxon>Craniata</taxon>
        <taxon>Vertebrata</taxon>
        <taxon>Euteleostomi</taxon>
        <taxon>Actinopterygii</taxon>
        <taxon>Neopterygii</taxon>
        <taxon>Teleostei</taxon>
        <taxon>Neoteleostei</taxon>
        <taxon>Acanthomorphata</taxon>
        <taxon>Zeiogadaria</taxon>
        <taxon>Gadariae</taxon>
        <taxon>Gadiformes</taxon>
        <taxon>Muraenolepidoidei</taxon>
        <taxon>Muraenolepididae</taxon>
        <taxon>Muraenolepis</taxon>
    </lineage>
</organism>
<evidence type="ECO:0000313" key="15">
    <source>
        <dbReference type="Proteomes" id="UP001148018"/>
    </source>
</evidence>
<feature type="transmembrane region" description="Helical" evidence="12">
    <location>
        <begin position="432"/>
        <end position="451"/>
    </location>
</feature>
<feature type="region of interest" description="Disordered" evidence="11">
    <location>
        <begin position="558"/>
        <end position="590"/>
    </location>
</feature>
<feature type="transmembrane region" description="Helical" evidence="12">
    <location>
        <begin position="16"/>
        <end position="36"/>
    </location>
</feature>
<evidence type="ECO:0000256" key="6">
    <source>
        <dbReference type="ARBA" id="ARBA00022989"/>
    </source>
</evidence>
<evidence type="ECO:0000256" key="3">
    <source>
        <dbReference type="ARBA" id="ARBA00022475"/>
    </source>
</evidence>
<evidence type="ECO:0000256" key="11">
    <source>
        <dbReference type="SAM" id="MobiDB-lite"/>
    </source>
</evidence>
<evidence type="ECO:0000256" key="4">
    <source>
        <dbReference type="ARBA" id="ARBA00022692"/>
    </source>
</evidence>
<dbReference type="GO" id="GO:0005886">
    <property type="term" value="C:plasma membrane"/>
    <property type="evidence" value="ECO:0007669"/>
    <property type="project" value="UniProtKB-SubCell"/>
</dbReference>
<dbReference type="InterPro" id="IPR027841">
    <property type="entry name" value="IL-17_rcpt_C/E_N"/>
</dbReference>
<feature type="domain" description="SEFIR" evidence="13">
    <location>
        <begin position="474"/>
        <end position="656"/>
    </location>
</feature>
<evidence type="ECO:0000256" key="9">
    <source>
        <dbReference type="ARBA" id="ARBA00023180"/>
    </source>
</evidence>
<sequence>MTRGAPPLRPLPPPHLTVLTVLMVLTVPMVPMVLLLSSTGDALDVVDRASRFNCSEVIACAFPLEDQERTVDVEQVDLTVVLCCSHRKDCEPCLQILITIQGVTESDRNKTDSNQSGELGRLGDQPPVEGSGLSGLFNPTALVKVCLSSPGDGYCKVVEFRPDGVPGHQMWLILREEVRFGSPVVVQVLSRSSRVSNLTVLSLQEVCYLNLNATVKDCRAPRLEAVAHHEREEIVLRLDVTDTHSETAMYQKFWNDRPGEVLEWPNGQREITISTNAVVPCLCFQVWWRGKPLRMESCPFKHLQEIIEKMQNNVSVSMWEAPGRVNPGGTRQQATVLNWNVTAPCRLEGEVWLCRKDSAGGRCEEVAGSRQSLHKHTHAGWRATANGHWKKGEFINMSSHPTLCIQVQLHGAHSNLKAHCPFAAPWRWRWSLLIVTGLIVVCVSIIGAYFLQGLLKGYAWRWFKASDVKGVVAGRHVVLLHQADGEQALPVLLSRLGSSLQSLGFSVALDLWSQTELGVLGPVPWLHSQLDRVQRQGGKVVLVLTQASWARADEWGSQGWERGGATKSSGEEGEEEEEEEEEEVEGPVPSKHVDAFDASLSCVLADYMQGRAGKRFVLVQFESLPPRWPGCNRPLPELFRGLCLHCLPSHSLAFLTDLAGGGRRGSLAASARRKKAGKLRVASRVLAKGLSGAGATMLRMAGLPQDCVGGAVAEDDPWETVPLQPHSSTTPSSSLDTSPKEAAVEWV</sequence>
<evidence type="ECO:0000256" key="12">
    <source>
        <dbReference type="SAM" id="Phobius"/>
    </source>
</evidence>
<dbReference type="PANTHER" id="PTHR15583:SF12">
    <property type="entry name" value="INTERLEUKIN-17 RECEPTOR C"/>
    <property type="match status" value="1"/>
</dbReference>
<accession>A0A9Q0I737</accession>
<keyword evidence="5" id="KW-0732">Signal</keyword>
<dbReference type="OrthoDB" id="9949622at2759"/>
<keyword evidence="10" id="KW-0395">Inflammatory response</keyword>
<comment type="caution">
    <text evidence="14">The sequence shown here is derived from an EMBL/GenBank/DDBJ whole genome shotgun (WGS) entry which is preliminary data.</text>
</comment>
<dbReference type="Gene3D" id="3.40.50.11530">
    <property type="match status" value="1"/>
</dbReference>
<dbReference type="GO" id="GO:0030368">
    <property type="term" value="F:interleukin-17 receptor activity"/>
    <property type="evidence" value="ECO:0007669"/>
    <property type="project" value="InterPro"/>
</dbReference>
<dbReference type="PANTHER" id="PTHR15583">
    <property type="entry name" value="INTERLEUKIN-17 RECEPTOR"/>
    <property type="match status" value="1"/>
</dbReference>
<evidence type="ECO:0000256" key="2">
    <source>
        <dbReference type="ARBA" id="ARBA00004479"/>
    </source>
</evidence>
<feature type="region of interest" description="Disordered" evidence="11">
    <location>
        <begin position="718"/>
        <end position="747"/>
    </location>
</feature>
<evidence type="ECO:0000256" key="1">
    <source>
        <dbReference type="ARBA" id="ARBA00004162"/>
    </source>
</evidence>
<proteinExistence type="predicted"/>
<evidence type="ECO:0000256" key="10">
    <source>
        <dbReference type="ARBA" id="ARBA00023198"/>
    </source>
</evidence>
<feature type="compositionally biased region" description="Basic and acidic residues" evidence="11">
    <location>
        <begin position="738"/>
        <end position="747"/>
    </location>
</feature>
<keyword evidence="15" id="KW-1185">Reference proteome</keyword>
<dbReference type="Pfam" id="PF08357">
    <property type="entry name" value="SEFIR"/>
    <property type="match status" value="1"/>
</dbReference>
<dbReference type="GO" id="GO:0006954">
    <property type="term" value="P:inflammatory response"/>
    <property type="evidence" value="ECO:0007669"/>
    <property type="project" value="UniProtKB-KW"/>
</dbReference>